<accession>A0AAW2VRF3</accession>
<dbReference type="AlphaFoldDB" id="A0AAW2VRF3"/>
<name>A0AAW2VRF3_9LAMI</name>
<dbReference type="SUPFAM" id="SSF49562">
    <property type="entry name" value="C2 domain (Calcium/lipid-binding domain, CaLB)"/>
    <property type="match status" value="1"/>
</dbReference>
<proteinExistence type="predicted"/>
<reference evidence="2" key="1">
    <citation type="submission" date="2020-06" db="EMBL/GenBank/DDBJ databases">
        <authorList>
            <person name="Li T."/>
            <person name="Hu X."/>
            <person name="Zhang T."/>
            <person name="Song X."/>
            <person name="Zhang H."/>
            <person name="Dai N."/>
            <person name="Sheng W."/>
            <person name="Hou X."/>
            <person name="Wei L."/>
        </authorList>
    </citation>
    <scope>NUCLEOTIDE SEQUENCE</scope>
    <source>
        <strain evidence="2">KEN1</strain>
        <tissue evidence="2">Leaf</tissue>
    </source>
</reference>
<evidence type="ECO:0000259" key="1">
    <source>
        <dbReference type="PROSITE" id="PS50004"/>
    </source>
</evidence>
<protein>
    <submittedName>
        <fullName evidence="2">Synaptotagmin-2</fullName>
    </submittedName>
</protein>
<dbReference type="InterPro" id="IPR045050">
    <property type="entry name" value="Synaptotagmin_plant"/>
</dbReference>
<sequence length="267" mass="30329">MKVYNTEEKELVMELGMKWAANPNILVAVKAFGLKATVQPHVDFGVKLLGCDAMSIPGVYRIVQVGSHDKMGLCVVPVKDLTPEEPKTLTLELLKTLDPNDVQNEKSRGQIVVEVNYKPFKDDEIPTFEAAGEVEKAPEGTPETGGLLVIIIHDAQDVEGKYHTNPLVRFHFRGEERKTKTIKKNRDPRWEEEFQFVLEEPPTNDRVHVEVRSSSKKLGLRHPKETLGYVDINLADVVHNKRINERYHLIDSKNGTIQIEMQWRTAS</sequence>
<dbReference type="GO" id="GO:0005783">
    <property type="term" value="C:endoplasmic reticulum"/>
    <property type="evidence" value="ECO:0007669"/>
    <property type="project" value="TreeGrafter"/>
</dbReference>
<evidence type="ECO:0000313" key="2">
    <source>
        <dbReference type="EMBL" id="KAL0432339.1"/>
    </source>
</evidence>
<dbReference type="PANTHER" id="PTHR10774">
    <property type="entry name" value="EXTENDED SYNAPTOTAGMIN-RELATED"/>
    <property type="match status" value="1"/>
</dbReference>
<reference evidence="2" key="2">
    <citation type="journal article" date="2024" name="Plant">
        <title>Genomic evolution and insights into agronomic trait innovations of Sesamum species.</title>
        <authorList>
            <person name="Miao H."/>
            <person name="Wang L."/>
            <person name="Qu L."/>
            <person name="Liu H."/>
            <person name="Sun Y."/>
            <person name="Le M."/>
            <person name="Wang Q."/>
            <person name="Wei S."/>
            <person name="Zheng Y."/>
            <person name="Lin W."/>
            <person name="Duan Y."/>
            <person name="Cao H."/>
            <person name="Xiong S."/>
            <person name="Wang X."/>
            <person name="Wei L."/>
            <person name="Li C."/>
            <person name="Ma Q."/>
            <person name="Ju M."/>
            <person name="Zhao R."/>
            <person name="Li G."/>
            <person name="Mu C."/>
            <person name="Tian Q."/>
            <person name="Mei H."/>
            <person name="Zhang T."/>
            <person name="Gao T."/>
            <person name="Zhang H."/>
        </authorList>
    </citation>
    <scope>NUCLEOTIDE SEQUENCE</scope>
    <source>
        <strain evidence="2">KEN1</strain>
    </source>
</reference>
<feature type="domain" description="C2" evidence="1">
    <location>
        <begin position="130"/>
        <end position="247"/>
    </location>
</feature>
<dbReference type="EMBL" id="JACGWN010000009">
    <property type="protein sequence ID" value="KAL0432339.1"/>
    <property type="molecule type" value="Genomic_DNA"/>
</dbReference>
<dbReference type="InterPro" id="IPR000008">
    <property type="entry name" value="C2_dom"/>
</dbReference>
<dbReference type="Gene3D" id="2.60.40.150">
    <property type="entry name" value="C2 domain"/>
    <property type="match status" value="2"/>
</dbReference>
<dbReference type="FunFam" id="2.60.40.150:FF:000066">
    <property type="entry name" value="Extended synaptotagmin-2"/>
    <property type="match status" value="1"/>
</dbReference>
<dbReference type="PANTHER" id="PTHR10774:SF214">
    <property type="entry name" value="CALCIUM-DEPENDENT LIPID-BINDING (CALB DOMAIN) FAMILY PROTEIN-RELATED"/>
    <property type="match status" value="1"/>
</dbReference>
<dbReference type="InterPro" id="IPR035892">
    <property type="entry name" value="C2_domain_sf"/>
</dbReference>
<organism evidence="2">
    <name type="scientific">Sesamum latifolium</name>
    <dbReference type="NCBI Taxonomy" id="2727402"/>
    <lineage>
        <taxon>Eukaryota</taxon>
        <taxon>Viridiplantae</taxon>
        <taxon>Streptophyta</taxon>
        <taxon>Embryophyta</taxon>
        <taxon>Tracheophyta</taxon>
        <taxon>Spermatophyta</taxon>
        <taxon>Magnoliopsida</taxon>
        <taxon>eudicotyledons</taxon>
        <taxon>Gunneridae</taxon>
        <taxon>Pentapetalae</taxon>
        <taxon>asterids</taxon>
        <taxon>lamiids</taxon>
        <taxon>Lamiales</taxon>
        <taxon>Pedaliaceae</taxon>
        <taxon>Sesamum</taxon>
    </lineage>
</organism>
<gene>
    <name evidence="2" type="ORF">Slati_2568200</name>
</gene>
<comment type="caution">
    <text evidence="2">The sequence shown here is derived from an EMBL/GenBank/DDBJ whole genome shotgun (WGS) entry which is preliminary data.</text>
</comment>
<dbReference type="SMART" id="SM00239">
    <property type="entry name" value="C2"/>
    <property type="match status" value="1"/>
</dbReference>
<dbReference type="Pfam" id="PF00168">
    <property type="entry name" value="C2"/>
    <property type="match status" value="1"/>
</dbReference>
<dbReference type="PROSITE" id="PS50004">
    <property type="entry name" value="C2"/>
    <property type="match status" value="1"/>
</dbReference>
<dbReference type="GO" id="GO:0008289">
    <property type="term" value="F:lipid binding"/>
    <property type="evidence" value="ECO:0007669"/>
    <property type="project" value="InterPro"/>
</dbReference>